<evidence type="ECO:0000313" key="1">
    <source>
        <dbReference type="EMBL" id="AEE93123.1"/>
    </source>
</evidence>
<dbReference type="GeneID" id="10599671"/>
<dbReference type="AlphaFoldDB" id="F4B4V8"/>
<dbReference type="HOGENOM" id="CLU_2613390_0_0_2"/>
<organism evidence="1 2">
    <name type="scientific">Acidianus hospitalis (strain W1)</name>
    <dbReference type="NCBI Taxonomy" id="933801"/>
    <lineage>
        <taxon>Archaea</taxon>
        <taxon>Thermoproteota</taxon>
        <taxon>Thermoprotei</taxon>
        <taxon>Sulfolobales</taxon>
        <taxon>Sulfolobaceae</taxon>
        <taxon>Acidianus</taxon>
    </lineage>
</organism>
<proteinExistence type="predicted"/>
<dbReference type="STRING" id="933801.Ahos_0231"/>
<evidence type="ECO:0000313" key="2">
    <source>
        <dbReference type="Proteomes" id="UP000008458"/>
    </source>
</evidence>
<reference key="2">
    <citation type="journal article" date="2011" name="Extremophiles">
        <title>Genomic analyses of Acidianus hospitalis W1 a host for studying crenarchaeal virus and plasmid life cycles.</title>
        <authorList>
            <person name="You X.Y."/>
            <person name="Liu C."/>
            <person name="Wang S.Y."/>
            <person name="Jiang C.Y."/>
            <person name="Shah S.A."/>
            <person name="Prangishvili D."/>
            <person name="Liu S.J."/>
            <person name="Garrett R.A."/>
        </authorList>
    </citation>
    <scope>NUCLEOTIDE SEQUENCE</scope>
    <source>
        <strain>W1</strain>
    </source>
</reference>
<gene>
    <name evidence="1" type="ordered locus">Ahos_0231</name>
</gene>
<dbReference type="Proteomes" id="UP000008458">
    <property type="component" value="Chromosome"/>
</dbReference>
<accession>F4B4V8</accession>
<sequence>MIKRIYKRLDYSGVNSCDSAVGEILGYLDTLDKDEAIEIVLDADWKLKDLQDFISKTKYKILDVKKDDGKYIVTVGEE</sequence>
<protein>
    <submittedName>
        <fullName evidence="1">SirA family protein</fullName>
    </submittedName>
</protein>
<dbReference type="InterPro" id="IPR036868">
    <property type="entry name" value="TusA-like_sf"/>
</dbReference>
<dbReference type="SUPFAM" id="SSF64307">
    <property type="entry name" value="SirA-like"/>
    <property type="match status" value="1"/>
</dbReference>
<dbReference type="Gene3D" id="3.30.110.40">
    <property type="entry name" value="TusA-like domain"/>
    <property type="match status" value="1"/>
</dbReference>
<dbReference type="KEGG" id="aho:Ahos_0231"/>
<keyword evidence="2" id="KW-1185">Reference proteome</keyword>
<dbReference type="RefSeq" id="WP_013775040.1">
    <property type="nucleotide sequence ID" value="NC_015518.1"/>
</dbReference>
<dbReference type="EMBL" id="CP002535">
    <property type="protein sequence ID" value="AEE93123.1"/>
    <property type="molecule type" value="Genomic_DNA"/>
</dbReference>
<reference evidence="1 2" key="1">
    <citation type="journal article" date="2011" name="Extremophiles">
        <title>Genomic analysis of Acidianus hospitalis W1 a host for studying crenarchaeal virus and plasmid life cycles.</title>
        <authorList>
            <person name="You X.Y."/>
            <person name="Liu C."/>
            <person name="Wang S.Y."/>
            <person name="Jiang C.Y."/>
            <person name="Shah S.A."/>
            <person name="Prangishvili D."/>
            <person name="She Q."/>
            <person name="Liu S.J."/>
            <person name="Garrett R.A."/>
        </authorList>
    </citation>
    <scope>NUCLEOTIDE SEQUENCE [LARGE SCALE GENOMIC DNA]</scope>
    <source>
        <strain evidence="1 2">W1</strain>
    </source>
</reference>
<name>F4B4V8_ACIHW</name>